<dbReference type="GO" id="GO:0016020">
    <property type="term" value="C:membrane"/>
    <property type="evidence" value="ECO:0007669"/>
    <property type="project" value="UniProtKB-SubCell"/>
</dbReference>
<feature type="transmembrane region" description="Helical" evidence="6">
    <location>
        <begin position="194"/>
        <end position="214"/>
    </location>
</feature>
<feature type="transmembrane region" description="Helical" evidence="6">
    <location>
        <begin position="234"/>
        <end position="252"/>
    </location>
</feature>
<dbReference type="PANTHER" id="PTHR32322:SF2">
    <property type="entry name" value="EAMA DOMAIN-CONTAINING PROTEIN"/>
    <property type="match status" value="1"/>
</dbReference>
<evidence type="ECO:0000256" key="6">
    <source>
        <dbReference type="SAM" id="Phobius"/>
    </source>
</evidence>
<dbReference type="InterPro" id="IPR050638">
    <property type="entry name" value="AA-Vitamin_Transporters"/>
</dbReference>
<evidence type="ECO:0000256" key="3">
    <source>
        <dbReference type="ARBA" id="ARBA00022692"/>
    </source>
</evidence>
<evidence type="ECO:0000256" key="1">
    <source>
        <dbReference type="ARBA" id="ARBA00004141"/>
    </source>
</evidence>
<feature type="domain" description="EamA" evidence="7">
    <location>
        <begin position="1"/>
        <end position="114"/>
    </location>
</feature>
<comment type="subcellular location">
    <subcellularLocation>
        <location evidence="1">Membrane</location>
        <topology evidence="1">Multi-pass membrane protein</topology>
    </subcellularLocation>
</comment>
<dbReference type="SUPFAM" id="SSF103481">
    <property type="entry name" value="Multidrug resistance efflux transporter EmrE"/>
    <property type="match status" value="2"/>
</dbReference>
<keyword evidence="4 6" id="KW-1133">Transmembrane helix</keyword>
<evidence type="ECO:0000256" key="2">
    <source>
        <dbReference type="ARBA" id="ARBA00007635"/>
    </source>
</evidence>
<keyword evidence="9" id="KW-1185">Reference proteome</keyword>
<feature type="transmembrane region" description="Helical" evidence="6">
    <location>
        <begin position="71"/>
        <end position="92"/>
    </location>
</feature>
<evidence type="ECO:0000259" key="7">
    <source>
        <dbReference type="Pfam" id="PF00892"/>
    </source>
</evidence>
<evidence type="ECO:0000313" key="9">
    <source>
        <dbReference type="Proteomes" id="UP001485043"/>
    </source>
</evidence>
<dbReference type="Pfam" id="PF00892">
    <property type="entry name" value="EamA"/>
    <property type="match status" value="2"/>
</dbReference>
<evidence type="ECO:0000256" key="5">
    <source>
        <dbReference type="ARBA" id="ARBA00023136"/>
    </source>
</evidence>
<feature type="domain" description="EamA" evidence="7">
    <location>
        <begin position="166"/>
        <end position="304"/>
    </location>
</feature>
<feature type="transmembrane region" description="Helical" evidence="6">
    <location>
        <begin position="12"/>
        <end position="31"/>
    </location>
</feature>
<gene>
    <name evidence="8" type="ORF">WJX84_001328</name>
</gene>
<reference evidence="8 9" key="1">
    <citation type="journal article" date="2024" name="Nat. Commun.">
        <title>Phylogenomics reveals the evolutionary origins of lichenization in chlorophyte algae.</title>
        <authorList>
            <person name="Puginier C."/>
            <person name="Libourel C."/>
            <person name="Otte J."/>
            <person name="Skaloud P."/>
            <person name="Haon M."/>
            <person name="Grisel S."/>
            <person name="Petersen M."/>
            <person name="Berrin J.G."/>
            <person name="Delaux P.M."/>
            <person name="Dal Grande F."/>
            <person name="Keller J."/>
        </authorList>
    </citation>
    <scope>NUCLEOTIDE SEQUENCE [LARGE SCALE GENOMIC DNA]</scope>
    <source>
        <strain evidence="8 9">SAG 2523</strain>
    </source>
</reference>
<feature type="transmembrane region" description="Helical" evidence="6">
    <location>
        <begin position="264"/>
        <end position="281"/>
    </location>
</feature>
<name>A0AAW1SPR3_9CHLO</name>
<keyword evidence="5 6" id="KW-0472">Membrane</keyword>
<protein>
    <recommendedName>
        <fullName evidence="7">EamA domain-containing protein</fullName>
    </recommendedName>
</protein>
<evidence type="ECO:0000313" key="8">
    <source>
        <dbReference type="EMBL" id="KAK9849781.1"/>
    </source>
</evidence>
<accession>A0AAW1SPR3</accession>
<dbReference type="PANTHER" id="PTHR32322">
    <property type="entry name" value="INNER MEMBRANE TRANSPORTER"/>
    <property type="match status" value="1"/>
</dbReference>
<sequence>MKELSSHTMPQFVAAVRLIPAGFAVLAWAALKGRPQPQGAQAWLSILAFGLVDGAGFQGFLAQGLQRTTAGLGSIIIDSQPLTVAILAALLYGEQLAGPGYLGLLIGVAGLSLLELPPTVLQDALPAVSHSLNGVGLDASRLLASAPSVAASTVDVAGDSGLWQNGEWWMLLAAQSMALGTIMVQWVTKKTDPVVAVGWHMVLGGIPLALISAVQESDELIPRLQQLNGGDVAGLLYVSLLGSAASYGVFFYNASRGNLTRLSSLTFLTPMFASACGYFALGETLTPLQLTGAGITLGAVALVNKSDKDS</sequence>
<keyword evidence="3 6" id="KW-0812">Transmembrane</keyword>
<dbReference type="GO" id="GO:0009507">
    <property type="term" value="C:chloroplast"/>
    <property type="evidence" value="ECO:0007669"/>
    <property type="project" value="TreeGrafter"/>
</dbReference>
<feature type="transmembrane region" description="Helical" evidence="6">
    <location>
        <begin position="168"/>
        <end position="187"/>
    </location>
</feature>
<dbReference type="InterPro" id="IPR000620">
    <property type="entry name" value="EamA_dom"/>
</dbReference>
<dbReference type="EMBL" id="JALJOV010001323">
    <property type="protein sequence ID" value="KAK9849781.1"/>
    <property type="molecule type" value="Genomic_DNA"/>
</dbReference>
<organism evidence="8 9">
    <name type="scientific">Apatococcus fuscideae</name>
    <dbReference type="NCBI Taxonomy" id="2026836"/>
    <lineage>
        <taxon>Eukaryota</taxon>
        <taxon>Viridiplantae</taxon>
        <taxon>Chlorophyta</taxon>
        <taxon>core chlorophytes</taxon>
        <taxon>Trebouxiophyceae</taxon>
        <taxon>Chlorellales</taxon>
        <taxon>Chlorellaceae</taxon>
        <taxon>Apatococcus</taxon>
    </lineage>
</organism>
<dbReference type="Proteomes" id="UP001485043">
    <property type="component" value="Unassembled WGS sequence"/>
</dbReference>
<proteinExistence type="inferred from homology"/>
<evidence type="ECO:0000256" key="4">
    <source>
        <dbReference type="ARBA" id="ARBA00022989"/>
    </source>
</evidence>
<feature type="transmembrane region" description="Helical" evidence="6">
    <location>
        <begin position="43"/>
        <end position="65"/>
    </location>
</feature>
<dbReference type="AlphaFoldDB" id="A0AAW1SPR3"/>
<feature type="transmembrane region" description="Helical" evidence="6">
    <location>
        <begin position="287"/>
        <end position="304"/>
    </location>
</feature>
<comment type="caution">
    <text evidence="8">The sequence shown here is derived from an EMBL/GenBank/DDBJ whole genome shotgun (WGS) entry which is preliminary data.</text>
</comment>
<dbReference type="InterPro" id="IPR037185">
    <property type="entry name" value="EmrE-like"/>
</dbReference>
<comment type="similarity">
    <text evidence="2">Belongs to the drug/metabolite transporter (DMT) superfamily. Plant drug/metabolite exporter (P-DME) (TC 2.A.7.4) family.</text>
</comment>